<sequence length="45" mass="5490">MGIFLEEGFWWCGCSILKFSVYSQYIKRNIDCFLNELLQKYVKYL</sequence>
<protein>
    <submittedName>
        <fullName evidence="1">Uncharacterized protein</fullName>
    </submittedName>
</protein>
<dbReference type="KEGG" id="aup:AsAng_0013650"/>
<dbReference type="EMBL" id="AP026867">
    <property type="protein sequence ID" value="BDS10656.1"/>
    <property type="molecule type" value="Genomic_DNA"/>
</dbReference>
<reference evidence="1" key="1">
    <citation type="submission" date="2022-09" db="EMBL/GenBank/DDBJ databases">
        <title>Aureispira anguillicida sp. nov., isolated from Leptocephalus of Japanese eel Anguilla japonica.</title>
        <authorList>
            <person name="Yuasa K."/>
            <person name="Mekata T."/>
            <person name="Ikunari K."/>
        </authorList>
    </citation>
    <scope>NUCLEOTIDE SEQUENCE</scope>
    <source>
        <strain evidence="1">EL160426</strain>
    </source>
</reference>
<gene>
    <name evidence="1" type="ORF">AsAng_0013650</name>
</gene>
<proteinExistence type="predicted"/>
<evidence type="ECO:0000313" key="2">
    <source>
        <dbReference type="Proteomes" id="UP001060919"/>
    </source>
</evidence>
<evidence type="ECO:0000313" key="1">
    <source>
        <dbReference type="EMBL" id="BDS10656.1"/>
    </source>
</evidence>
<name>A0A916DQD2_9BACT</name>
<dbReference type="Proteomes" id="UP001060919">
    <property type="component" value="Chromosome"/>
</dbReference>
<dbReference type="AlphaFoldDB" id="A0A916DQD2"/>
<organism evidence="1 2">
    <name type="scientific">Aureispira anguillae</name>
    <dbReference type="NCBI Taxonomy" id="2864201"/>
    <lineage>
        <taxon>Bacteria</taxon>
        <taxon>Pseudomonadati</taxon>
        <taxon>Bacteroidota</taxon>
        <taxon>Saprospiria</taxon>
        <taxon>Saprospirales</taxon>
        <taxon>Saprospiraceae</taxon>
        <taxon>Aureispira</taxon>
    </lineage>
</organism>
<accession>A0A916DQD2</accession>
<keyword evidence="2" id="KW-1185">Reference proteome</keyword>